<dbReference type="EMBL" id="MU004401">
    <property type="protein sequence ID" value="KAF2652486.1"/>
    <property type="molecule type" value="Genomic_DNA"/>
</dbReference>
<dbReference type="AlphaFoldDB" id="A0A6A6SXT6"/>
<proteinExistence type="predicted"/>
<dbReference type="Proteomes" id="UP000799324">
    <property type="component" value="Unassembled WGS sequence"/>
</dbReference>
<name>A0A6A6SXT6_9PLEO</name>
<reference evidence="1" key="1">
    <citation type="journal article" date="2020" name="Stud. Mycol.">
        <title>101 Dothideomycetes genomes: a test case for predicting lifestyles and emergence of pathogens.</title>
        <authorList>
            <person name="Haridas S."/>
            <person name="Albert R."/>
            <person name="Binder M."/>
            <person name="Bloem J."/>
            <person name="Labutti K."/>
            <person name="Salamov A."/>
            <person name="Andreopoulos B."/>
            <person name="Baker S."/>
            <person name="Barry K."/>
            <person name="Bills G."/>
            <person name="Bluhm B."/>
            <person name="Cannon C."/>
            <person name="Castanera R."/>
            <person name="Culley D."/>
            <person name="Daum C."/>
            <person name="Ezra D."/>
            <person name="Gonzalez J."/>
            <person name="Henrissat B."/>
            <person name="Kuo A."/>
            <person name="Liang C."/>
            <person name="Lipzen A."/>
            <person name="Lutzoni F."/>
            <person name="Magnuson J."/>
            <person name="Mondo S."/>
            <person name="Nolan M."/>
            <person name="Ohm R."/>
            <person name="Pangilinan J."/>
            <person name="Park H.-J."/>
            <person name="Ramirez L."/>
            <person name="Alfaro M."/>
            <person name="Sun H."/>
            <person name="Tritt A."/>
            <person name="Yoshinaga Y."/>
            <person name="Zwiers L.-H."/>
            <person name="Turgeon B."/>
            <person name="Goodwin S."/>
            <person name="Spatafora J."/>
            <person name="Crous P."/>
            <person name="Grigoriev I."/>
        </authorList>
    </citation>
    <scope>NUCLEOTIDE SEQUENCE</scope>
    <source>
        <strain evidence="1">CBS 122681</strain>
    </source>
</reference>
<keyword evidence="2" id="KW-1185">Reference proteome</keyword>
<sequence length="150" mass="16591">MSAPSCTHTSAVAVAPLDSTLSLKPFRTFSRFPTHSSTQTEARFQGYLTGTRVPRLLNKRRNLVSAAHRKPCSALLSLAPSLSPPRVSKNLHPPFGNHPRAIFDRSSLRGYQLLQFSNVAVKQLPLVECDSKRRIASPVWLCLLTLTTRA</sequence>
<evidence type="ECO:0000313" key="2">
    <source>
        <dbReference type="Proteomes" id="UP000799324"/>
    </source>
</evidence>
<gene>
    <name evidence="1" type="ORF">K491DRAFT_47965</name>
</gene>
<protein>
    <submittedName>
        <fullName evidence="1">Uncharacterized protein</fullName>
    </submittedName>
</protein>
<organism evidence="1 2">
    <name type="scientific">Lophiostoma macrostomum CBS 122681</name>
    <dbReference type="NCBI Taxonomy" id="1314788"/>
    <lineage>
        <taxon>Eukaryota</taxon>
        <taxon>Fungi</taxon>
        <taxon>Dikarya</taxon>
        <taxon>Ascomycota</taxon>
        <taxon>Pezizomycotina</taxon>
        <taxon>Dothideomycetes</taxon>
        <taxon>Pleosporomycetidae</taxon>
        <taxon>Pleosporales</taxon>
        <taxon>Lophiostomataceae</taxon>
        <taxon>Lophiostoma</taxon>
    </lineage>
</organism>
<evidence type="ECO:0000313" key="1">
    <source>
        <dbReference type="EMBL" id="KAF2652486.1"/>
    </source>
</evidence>
<accession>A0A6A6SXT6</accession>